<name>A0A5N6VR13_9EURO</name>
<reference evidence="3" key="1">
    <citation type="submission" date="2019-04" db="EMBL/GenBank/DDBJ databases">
        <title>Friends and foes A comparative genomics studyof 23 Aspergillus species from section Flavi.</title>
        <authorList>
            <consortium name="DOE Joint Genome Institute"/>
            <person name="Kjaerbolling I."/>
            <person name="Vesth T."/>
            <person name="Frisvad J.C."/>
            <person name="Nybo J.L."/>
            <person name="Theobald S."/>
            <person name="Kildgaard S."/>
            <person name="Isbrandt T."/>
            <person name="Kuo A."/>
            <person name="Sato A."/>
            <person name="Lyhne E.K."/>
            <person name="Kogle M.E."/>
            <person name="Wiebenga A."/>
            <person name="Kun R.S."/>
            <person name="Lubbers R.J."/>
            <person name="Makela M.R."/>
            <person name="Barry K."/>
            <person name="Chovatia M."/>
            <person name="Clum A."/>
            <person name="Daum C."/>
            <person name="Haridas S."/>
            <person name="He G."/>
            <person name="LaButti K."/>
            <person name="Lipzen A."/>
            <person name="Mondo S."/>
            <person name="Riley R."/>
            <person name="Salamov A."/>
            <person name="Simmons B.A."/>
            <person name="Magnuson J.K."/>
            <person name="Henrissat B."/>
            <person name="Mortensen U.H."/>
            <person name="Larsen T.O."/>
            <person name="Devries R.P."/>
            <person name="Grigoriev I.V."/>
            <person name="Machida M."/>
            <person name="Baker S.E."/>
            <person name="Andersen M.R."/>
        </authorList>
    </citation>
    <scope>NUCLEOTIDE SEQUENCE [LARGE SCALE GENOMIC DNA]</scope>
    <source>
        <strain evidence="3">CBS 130015</strain>
    </source>
</reference>
<keyword evidence="1" id="KW-0812">Transmembrane</keyword>
<accession>A0A5N6VR13</accession>
<proteinExistence type="predicted"/>
<evidence type="ECO:0000256" key="1">
    <source>
        <dbReference type="SAM" id="Phobius"/>
    </source>
</evidence>
<feature type="transmembrane region" description="Helical" evidence="1">
    <location>
        <begin position="24"/>
        <end position="45"/>
    </location>
</feature>
<evidence type="ECO:0000313" key="2">
    <source>
        <dbReference type="EMBL" id="KAE8310973.1"/>
    </source>
</evidence>
<sequence length="127" mass="14725">MIGNVSWSCLCCKASGCRKWISDFWFHGPGAAFEVAIIYTVRLFLPAKRRIKIYTLCEECSQAEGLFTEEEQLHYIYRLANNTDLSAVKLGWRRQEWVFYYAISDCYKIMANNVQLHIVNSAAIRTV</sequence>
<organism evidence="2 3">
    <name type="scientific">Aspergillus transmontanensis</name>
    <dbReference type="NCBI Taxonomy" id="1034304"/>
    <lineage>
        <taxon>Eukaryota</taxon>
        <taxon>Fungi</taxon>
        <taxon>Dikarya</taxon>
        <taxon>Ascomycota</taxon>
        <taxon>Pezizomycotina</taxon>
        <taxon>Eurotiomycetes</taxon>
        <taxon>Eurotiomycetidae</taxon>
        <taxon>Eurotiales</taxon>
        <taxon>Aspergillaceae</taxon>
        <taxon>Aspergillus</taxon>
        <taxon>Aspergillus subgen. Circumdati</taxon>
    </lineage>
</organism>
<evidence type="ECO:0000313" key="3">
    <source>
        <dbReference type="Proteomes" id="UP000325433"/>
    </source>
</evidence>
<protein>
    <submittedName>
        <fullName evidence="2">Uncharacterized protein</fullName>
    </submittedName>
</protein>
<keyword evidence="1" id="KW-1133">Transmembrane helix</keyword>
<dbReference type="AlphaFoldDB" id="A0A5N6VR13"/>
<keyword evidence="1" id="KW-0472">Membrane</keyword>
<dbReference type="Proteomes" id="UP000325433">
    <property type="component" value="Unassembled WGS sequence"/>
</dbReference>
<keyword evidence="3" id="KW-1185">Reference proteome</keyword>
<gene>
    <name evidence="2" type="ORF">BDV41DRAFT_543232</name>
</gene>
<dbReference type="EMBL" id="ML738347">
    <property type="protein sequence ID" value="KAE8310973.1"/>
    <property type="molecule type" value="Genomic_DNA"/>
</dbReference>